<sequence>MKKRLSRMVCTGLFRRRKFTMRARGMTVITCCMLCASQVGGAWPSVPLPDNSRGEMVSEHIKFNGLNMQASRFATSQSPEDVAAFYATQWPGQHVVDKVESKTVIGRAAGKYYITVELEASGGGTEGTVGIIELPKDGQVPSMGEGFYRPAGTDVVSDISYLDTPNKSRTLVLHNQMSPYVNQQHYLQRMRAEGWSVVESAGCRPSSSQCVVRFERARGRRMAIAITRDEGMVTSTVVTIE</sequence>
<name>A0A514BWA9_9GAMM</name>
<evidence type="ECO:0000256" key="1">
    <source>
        <dbReference type="SAM" id="SignalP"/>
    </source>
</evidence>
<evidence type="ECO:0000313" key="3">
    <source>
        <dbReference type="Proteomes" id="UP000317199"/>
    </source>
</evidence>
<dbReference type="Proteomes" id="UP000317199">
    <property type="component" value="Chromosome"/>
</dbReference>
<keyword evidence="1" id="KW-0732">Signal</keyword>
<gene>
    <name evidence="2" type="ORF">FKV23_16955</name>
</gene>
<organism evidence="2 3">
    <name type="scientific">Marilutibacter alkalisoli</name>
    <dbReference type="NCBI Taxonomy" id="2591633"/>
    <lineage>
        <taxon>Bacteria</taxon>
        <taxon>Pseudomonadati</taxon>
        <taxon>Pseudomonadota</taxon>
        <taxon>Gammaproteobacteria</taxon>
        <taxon>Lysobacterales</taxon>
        <taxon>Lysobacteraceae</taxon>
        <taxon>Marilutibacter</taxon>
    </lineage>
</organism>
<reference evidence="2 3" key="1">
    <citation type="submission" date="2019-06" db="EMBL/GenBank/DDBJ databases">
        <title>Lysobacter alkalisoli sp. nov. isolated from saline-alkali soil.</title>
        <authorList>
            <person name="Sun J.-Q."/>
            <person name="Xu L."/>
        </authorList>
    </citation>
    <scope>NUCLEOTIDE SEQUENCE [LARGE SCALE GENOMIC DNA]</scope>
    <source>
        <strain evidence="2 3">SJ-36</strain>
    </source>
</reference>
<dbReference type="AlphaFoldDB" id="A0A514BWA9"/>
<dbReference type="OrthoDB" id="6258586at2"/>
<dbReference type="KEGG" id="lyj:FKV23_16955"/>
<feature type="signal peptide" evidence="1">
    <location>
        <begin position="1"/>
        <end position="41"/>
    </location>
</feature>
<dbReference type="EMBL" id="CP041242">
    <property type="protein sequence ID" value="QDH71595.1"/>
    <property type="molecule type" value="Genomic_DNA"/>
</dbReference>
<keyword evidence="3" id="KW-1185">Reference proteome</keyword>
<proteinExistence type="predicted"/>
<dbReference type="RefSeq" id="WP_141624926.1">
    <property type="nucleotide sequence ID" value="NZ_CP041242.1"/>
</dbReference>
<feature type="chain" id="PRO_5022160512" evidence="1">
    <location>
        <begin position="42"/>
        <end position="241"/>
    </location>
</feature>
<protein>
    <submittedName>
        <fullName evidence="2">Uncharacterized protein</fullName>
    </submittedName>
</protein>
<evidence type="ECO:0000313" key="2">
    <source>
        <dbReference type="EMBL" id="QDH71595.1"/>
    </source>
</evidence>
<accession>A0A514BWA9</accession>